<dbReference type="InterPro" id="IPR012292">
    <property type="entry name" value="Globin/Proto"/>
</dbReference>
<dbReference type="GO" id="GO:0019825">
    <property type="term" value="F:oxygen binding"/>
    <property type="evidence" value="ECO:0007669"/>
    <property type="project" value="InterPro"/>
</dbReference>
<evidence type="ECO:0000256" key="4">
    <source>
        <dbReference type="ARBA" id="ARBA00023004"/>
    </source>
</evidence>
<comment type="similarity">
    <text evidence="5">Belongs to the truncated hemoglobin family. Group II subfamily.</text>
</comment>
<evidence type="ECO:0000256" key="3">
    <source>
        <dbReference type="ARBA" id="ARBA00022723"/>
    </source>
</evidence>
<dbReference type="GO" id="GO:0046872">
    <property type="term" value="F:metal ion binding"/>
    <property type="evidence" value="ECO:0007669"/>
    <property type="project" value="UniProtKB-KW"/>
</dbReference>
<keyword evidence="4" id="KW-0408">Iron</keyword>
<dbReference type="PANTHER" id="PTHR47366">
    <property type="entry name" value="TWO-ON-TWO HEMOGLOBIN-3"/>
    <property type="match status" value="1"/>
</dbReference>
<dbReference type="PANTHER" id="PTHR47366:SF1">
    <property type="entry name" value="TWO-ON-TWO HEMOGLOBIN-3"/>
    <property type="match status" value="1"/>
</dbReference>
<gene>
    <name evidence="6" type="ORF">UFOPK1358_01718</name>
</gene>
<keyword evidence="3" id="KW-0479">Metal-binding</keyword>
<evidence type="ECO:0000256" key="5">
    <source>
        <dbReference type="ARBA" id="ARBA00034496"/>
    </source>
</evidence>
<dbReference type="GO" id="GO:0005344">
    <property type="term" value="F:oxygen carrier activity"/>
    <property type="evidence" value="ECO:0007669"/>
    <property type="project" value="InterPro"/>
</dbReference>
<reference evidence="6" key="1">
    <citation type="submission" date="2020-05" db="EMBL/GenBank/DDBJ databases">
        <authorList>
            <person name="Chiriac C."/>
            <person name="Salcher M."/>
            <person name="Ghai R."/>
            <person name="Kavagutti S V."/>
        </authorList>
    </citation>
    <scope>NUCLEOTIDE SEQUENCE</scope>
</reference>
<evidence type="ECO:0000256" key="1">
    <source>
        <dbReference type="ARBA" id="ARBA00022448"/>
    </source>
</evidence>
<dbReference type="GO" id="GO:0020037">
    <property type="term" value="F:heme binding"/>
    <property type="evidence" value="ECO:0007669"/>
    <property type="project" value="InterPro"/>
</dbReference>
<organism evidence="6">
    <name type="scientific">freshwater metagenome</name>
    <dbReference type="NCBI Taxonomy" id="449393"/>
    <lineage>
        <taxon>unclassified sequences</taxon>
        <taxon>metagenomes</taxon>
        <taxon>ecological metagenomes</taxon>
    </lineage>
</organism>
<keyword evidence="1" id="KW-0813">Transport</keyword>
<evidence type="ECO:0000256" key="2">
    <source>
        <dbReference type="ARBA" id="ARBA00022617"/>
    </source>
</evidence>
<accession>A0A6J6CS30</accession>
<dbReference type="Gene3D" id="1.10.490.10">
    <property type="entry name" value="Globins"/>
    <property type="match status" value="1"/>
</dbReference>
<sequence length="150" mass="17423">MVNDNPEPDTTQDQQITVYQAVGGQGFFDELVRHFYEHVAHDDVLLRLYPDQQNLEPARERLALFLGQYWGGPDTYSQQRGHPRLRMRHAPYVIGATERDHWVHAMLLALDSTMSGTPLSLELQETLRDRMREYFEMSAQHLLNSPESLT</sequence>
<dbReference type="AlphaFoldDB" id="A0A6J6CS30"/>
<keyword evidence="2" id="KW-0349">Heme</keyword>
<protein>
    <submittedName>
        <fullName evidence="6">Unannotated protein</fullName>
    </submittedName>
</protein>
<dbReference type="InterPro" id="IPR009050">
    <property type="entry name" value="Globin-like_sf"/>
</dbReference>
<evidence type="ECO:0000313" key="6">
    <source>
        <dbReference type="EMBL" id="CAB4552608.1"/>
    </source>
</evidence>
<dbReference type="EMBL" id="CAEZSF010000217">
    <property type="protein sequence ID" value="CAB4552608.1"/>
    <property type="molecule type" value="Genomic_DNA"/>
</dbReference>
<proteinExistence type="inferred from homology"/>
<dbReference type="Pfam" id="PF01152">
    <property type="entry name" value="Bac_globin"/>
    <property type="match status" value="1"/>
</dbReference>
<dbReference type="SUPFAM" id="SSF46458">
    <property type="entry name" value="Globin-like"/>
    <property type="match status" value="1"/>
</dbReference>
<name>A0A6J6CS30_9ZZZZ</name>
<dbReference type="InterPro" id="IPR001486">
    <property type="entry name" value="Hemoglobin_trunc"/>
</dbReference>
<dbReference type="InterPro" id="IPR044203">
    <property type="entry name" value="GlbO/GLB3-like"/>
</dbReference>